<dbReference type="EMBL" id="SNVJ01000022">
    <property type="protein sequence ID" value="MXP65475.1"/>
    <property type="molecule type" value="Genomic_DNA"/>
</dbReference>
<sequence length="546" mass="59018">MSTAGPSLAPGEVLAGPPTRGPGSENFPVASWLLAPEQRGKVLAFYGFVRAADDIADHTELSSAEKLARLDRLEAALDDPAGPLAVARRLRESGAGMAEARQMLTAFRQDAVQPRYGDWAALEDYCANSAVPVGRLLLRLHDETDPEALAAADALCTALQILNHLQDAAEDRARLDRVYLPQDWLALAGGEARFFADPAMRAPLLATALDRVDALLERAASLPRRLHNRRMALEAAVTLELARRLLARLRGADPLARRVALTRGDFARALLAAPRRGGPDAAVVQARVLRARSSFARGMAALHGDRRRALYAVYAFCRAVDDIADGSMPEAEKRRALADWRGKLDTPDCALSRELAWARRAFALPRAECEALIAGMEADAGPSRRIADEAALAAYCRQVAGSVGALAVRIFGAAEAEPFGLALGHAFQLVNVLRDLDEDAARDRVYLPQSWLAAEGLGGMPAAALVADPRLARVAERLAAQAEAAFAAAHALAPPRCQAALKPARIMQQGYRLLLEKMRRQGFQPPRTRVRLTRGEKLRLLWRAGS</sequence>
<dbReference type="InterPro" id="IPR002060">
    <property type="entry name" value="Squ/phyt_synthse"/>
</dbReference>
<dbReference type="SFLD" id="SFLDG01212">
    <property type="entry name" value="Phytoene_synthase_like"/>
    <property type="match status" value="2"/>
</dbReference>
<dbReference type="OrthoDB" id="9807580at2"/>
<gene>
    <name evidence="2" type="ORF">E0493_19185</name>
</gene>
<dbReference type="SFLD" id="SFLDS00005">
    <property type="entry name" value="Isoprenoid_Synthase_Type_I"/>
    <property type="match status" value="2"/>
</dbReference>
<comment type="caution">
    <text evidence="2">The sequence shown here is derived from an EMBL/GenBank/DDBJ whole genome shotgun (WGS) entry which is preliminary data.</text>
</comment>
<dbReference type="InterPro" id="IPR044843">
    <property type="entry name" value="Trans_IPPS_bact-type"/>
</dbReference>
<protein>
    <recommendedName>
        <fullName evidence="4">Squalene synthase HpnC</fullName>
    </recommendedName>
</protein>
<dbReference type="GO" id="GO:0004311">
    <property type="term" value="F:geranylgeranyl diphosphate synthase activity"/>
    <property type="evidence" value="ECO:0007669"/>
    <property type="project" value="InterPro"/>
</dbReference>
<dbReference type="PANTHER" id="PTHR31480">
    <property type="entry name" value="BIFUNCTIONAL LYCOPENE CYCLASE/PHYTOENE SYNTHASE"/>
    <property type="match status" value="1"/>
</dbReference>
<dbReference type="RefSeq" id="WP_160938886.1">
    <property type="nucleotide sequence ID" value="NZ_SNVJ01000022.1"/>
</dbReference>
<dbReference type="SFLD" id="SFLDG01018">
    <property type="entry name" value="Squalene/Phytoene_Synthase_Lik"/>
    <property type="match status" value="2"/>
</dbReference>
<proteinExistence type="predicted"/>
<dbReference type="Pfam" id="PF00494">
    <property type="entry name" value="SQS_PSY"/>
    <property type="match status" value="2"/>
</dbReference>
<evidence type="ECO:0000313" key="3">
    <source>
        <dbReference type="Proteomes" id="UP000460715"/>
    </source>
</evidence>
<dbReference type="Proteomes" id="UP000460715">
    <property type="component" value="Unassembled WGS sequence"/>
</dbReference>
<feature type="region of interest" description="Disordered" evidence="1">
    <location>
        <begin position="1"/>
        <end position="22"/>
    </location>
</feature>
<evidence type="ECO:0000313" key="2">
    <source>
        <dbReference type="EMBL" id="MXP65475.1"/>
    </source>
</evidence>
<dbReference type="InterPro" id="IPR008949">
    <property type="entry name" value="Isoprenoid_synthase_dom_sf"/>
</dbReference>
<accession>A0A845BET3</accession>
<name>A0A845BET3_9PROT</name>
<dbReference type="SUPFAM" id="SSF48576">
    <property type="entry name" value="Terpenoid synthases"/>
    <property type="match status" value="2"/>
</dbReference>
<keyword evidence="3" id="KW-1185">Reference proteome</keyword>
<organism evidence="2 3">
    <name type="scientific">Teichococcus coralli</name>
    <dbReference type="NCBI Taxonomy" id="2545983"/>
    <lineage>
        <taxon>Bacteria</taxon>
        <taxon>Pseudomonadati</taxon>
        <taxon>Pseudomonadota</taxon>
        <taxon>Alphaproteobacteria</taxon>
        <taxon>Acetobacterales</taxon>
        <taxon>Roseomonadaceae</taxon>
        <taxon>Roseomonas</taxon>
    </lineage>
</organism>
<dbReference type="Gene3D" id="1.10.600.10">
    <property type="entry name" value="Farnesyl Diphosphate Synthase"/>
    <property type="match status" value="2"/>
</dbReference>
<dbReference type="AlphaFoldDB" id="A0A845BET3"/>
<evidence type="ECO:0008006" key="4">
    <source>
        <dbReference type="Google" id="ProtNLM"/>
    </source>
</evidence>
<reference evidence="2 3" key="1">
    <citation type="submission" date="2019-03" db="EMBL/GenBank/DDBJ databases">
        <title>Roseomonas sp. a novel Roseomonas species isolated from Sea whip Gorgonian.</title>
        <authorList>
            <person name="Li F."/>
            <person name="Pan X."/>
            <person name="Huang S."/>
            <person name="Li Z."/>
            <person name="Meng B."/>
        </authorList>
    </citation>
    <scope>NUCLEOTIDE SEQUENCE [LARGE SCALE GENOMIC DNA]</scope>
    <source>
        <strain evidence="2 3">M0104</strain>
    </source>
</reference>
<evidence type="ECO:0000256" key="1">
    <source>
        <dbReference type="SAM" id="MobiDB-lite"/>
    </source>
</evidence>